<organism evidence="10 11">
    <name type="scientific">Prorocentrum cordatum</name>
    <dbReference type="NCBI Taxonomy" id="2364126"/>
    <lineage>
        <taxon>Eukaryota</taxon>
        <taxon>Sar</taxon>
        <taxon>Alveolata</taxon>
        <taxon>Dinophyceae</taxon>
        <taxon>Prorocentrales</taxon>
        <taxon>Prorocentraceae</taxon>
        <taxon>Prorocentrum</taxon>
    </lineage>
</organism>
<evidence type="ECO:0000256" key="5">
    <source>
        <dbReference type="ARBA" id="ARBA00022989"/>
    </source>
</evidence>
<keyword evidence="11" id="KW-1185">Reference proteome</keyword>
<comment type="caution">
    <text evidence="10">The sequence shown here is derived from an EMBL/GenBank/DDBJ whole genome shotgun (WGS) entry which is preliminary data.</text>
</comment>
<evidence type="ECO:0000256" key="3">
    <source>
        <dbReference type="ARBA" id="ARBA00022475"/>
    </source>
</evidence>
<evidence type="ECO:0000313" key="10">
    <source>
        <dbReference type="EMBL" id="CAK0859638.1"/>
    </source>
</evidence>
<accession>A0ABN9UKQ1</accession>
<dbReference type="EMBL" id="CAUYUJ010015922">
    <property type="protein sequence ID" value="CAK0859638.1"/>
    <property type="molecule type" value="Genomic_DNA"/>
</dbReference>
<evidence type="ECO:0000256" key="7">
    <source>
        <dbReference type="ARBA" id="ARBA00023136"/>
    </source>
</evidence>
<proteinExistence type="predicted"/>
<keyword evidence="7 9" id="KW-0472">Membrane</keyword>
<evidence type="ECO:0000256" key="4">
    <source>
        <dbReference type="ARBA" id="ARBA00022692"/>
    </source>
</evidence>
<keyword evidence="5 9" id="KW-1133">Transmembrane helix</keyword>
<evidence type="ECO:0000256" key="8">
    <source>
        <dbReference type="SAM" id="MobiDB-lite"/>
    </source>
</evidence>
<keyword evidence="4 9" id="KW-0812">Transmembrane</keyword>
<keyword evidence="2" id="KW-0813">Transport</keyword>
<keyword evidence="6" id="KW-0406">Ion transport</keyword>
<evidence type="ECO:0000256" key="1">
    <source>
        <dbReference type="ARBA" id="ARBA00004651"/>
    </source>
</evidence>
<dbReference type="PANTHER" id="PTHR33281">
    <property type="entry name" value="UPF0187 PROTEIN YNEE"/>
    <property type="match status" value="1"/>
</dbReference>
<dbReference type="PANTHER" id="PTHR33281:SF19">
    <property type="entry name" value="VOLTAGE-DEPENDENT ANION CHANNEL-FORMING PROTEIN YNEE"/>
    <property type="match status" value="1"/>
</dbReference>
<feature type="transmembrane region" description="Helical" evidence="9">
    <location>
        <begin position="215"/>
        <end position="235"/>
    </location>
</feature>
<evidence type="ECO:0000256" key="2">
    <source>
        <dbReference type="ARBA" id="ARBA00022448"/>
    </source>
</evidence>
<name>A0ABN9UKQ1_9DINO</name>
<feature type="transmembrane region" description="Helical" evidence="9">
    <location>
        <begin position="188"/>
        <end position="209"/>
    </location>
</feature>
<dbReference type="InterPro" id="IPR044669">
    <property type="entry name" value="YneE/VCCN1/2-like"/>
</dbReference>
<feature type="region of interest" description="Disordered" evidence="8">
    <location>
        <begin position="10"/>
        <end position="46"/>
    </location>
</feature>
<sequence length="477" mass="51786">MTACSVAYVGRGSDHPASPTSCRSPGEISRGGAASTPAASAHKIGHSELTGPQGTLVGECFFSACSAAVCVCCLAARSRKRPRRGCTARPLRVAALGQGETCHPGARATVRELKELLNKIRILKMPKEQPTAAQRISPRHAAYKVSGLVSGEPSFTQLFSHDTWSTYTAKSPFLRWGRTLAMWRFSTVLRSTLPICTAAAIWALCVASLPSRLLAGTSPVPITLMGSAIGLLLVFRTNNLYGRLMEARLLWGRAVWCCRQAAQTIATSMLFDESLEEPAQPAAHAAAAQACRYLAAFPWELNAKLTGKDDGSGRMRDLQPGEDLEVLQALLPPREAQWVGQSRSRPLHLLGATRRVLHDQLRAGRLHHIVYRKLEEDLKELDLVVGGCERLYSSPVPPTMSRHAIRSITLWLLGLPFVLAGSMPPAAVALWTFATSYIFVGIEETGAQVENPFEVLPMTHLCNVVLFNIEEAIALPP</sequence>
<evidence type="ECO:0000256" key="6">
    <source>
        <dbReference type="ARBA" id="ARBA00023065"/>
    </source>
</evidence>
<evidence type="ECO:0008006" key="12">
    <source>
        <dbReference type="Google" id="ProtNLM"/>
    </source>
</evidence>
<feature type="transmembrane region" description="Helical" evidence="9">
    <location>
        <begin position="410"/>
        <end position="434"/>
    </location>
</feature>
<feature type="transmembrane region" description="Helical" evidence="9">
    <location>
        <begin position="56"/>
        <end position="76"/>
    </location>
</feature>
<protein>
    <recommendedName>
        <fullName evidence="12">Bestrophin homolog</fullName>
    </recommendedName>
</protein>
<dbReference type="Pfam" id="PF25539">
    <property type="entry name" value="Bestrophin_2"/>
    <property type="match status" value="1"/>
</dbReference>
<comment type="subcellular location">
    <subcellularLocation>
        <location evidence="1">Cell membrane</location>
        <topology evidence="1">Multi-pass membrane protein</topology>
    </subcellularLocation>
</comment>
<evidence type="ECO:0000313" key="11">
    <source>
        <dbReference type="Proteomes" id="UP001189429"/>
    </source>
</evidence>
<dbReference type="Proteomes" id="UP001189429">
    <property type="component" value="Unassembled WGS sequence"/>
</dbReference>
<gene>
    <name evidence="10" type="ORF">PCOR1329_LOCUS48951</name>
</gene>
<keyword evidence="3" id="KW-1003">Cell membrane</keyword>
<evidence type="ECO:0000256" key="9">
    <source>
        <dbReference type="SAM" id="Phobius"/>
    </source>
</evidence>
<reference evidence="10" key="1">
    <citation type="submission" date="2023-10" db="EMBL/GenBank/DDBJ databases">
        <authorList>
            <person name="Chen Y."/>
            <person name="Shah S."/>
            <person name="Dougan E. K."/>
            <person name="Thang M."/>
            <person name="Chan C."/>
        </authorList>
    </citation>
    <scope>NUCLEOTIDE SEQUENCE [LARGE SCALE GENOMIC DNA]</scope>
</reference>